<dbReference type="EMBL" id="CP024899">
    <property type="protein sequence ID" value="ATX65935.1"/>
    <property type="molecule type" value="Genomic_DNA"/>
</dbReference>
<evidence type="ECO:0000313" key="1">
    <source>
        <dbReference type="EMBL" id="ATX65935.1"/>
    </source>
</evidence>
<dbReference type="AlphaFoldDB" id="A0A2K8KDX7"/>
<keyword evidence="2" id="KW-1185">Reference proteome</keyword>
<dbReference type="Pfam" id="PF06293">
    <property type="entry name" value="Kdo"/>
    <property type="match status" value="1"/>
</dbReference>
<dbReference type="Proteomes" id="UP000228948">
    <property type="component" value="Chromosome"/>
</dbReference>
<protein>
    <recommendedName>
        <fullName evidence="3">Serine/threonine protein phosphatase</fullName>
    </recommendedName>
</protein>
<dbReference type="OrthoDB" id="7839681at2"/>
<gene>
    <name evidence="1" type="ORF">BG454_08915</name>
</gene>
<evidence type="ECO:0008006" key="3">
    <source>
        <dbReference type="Google" id="ProtNLM"/>
    </source>
</evidence>
<evidence type="ECO:0000313" key="2">
    <source>
        <dbReference type="Proteomes" id="UP000228948"/>
    </source>
</evidence>
<dbReference type="KEGG" id="rbg:BG454_08915"/>
<dbReference type="RefSeq" id="WP_071480468.1">
    <property type="nucleotide sequence ID" value="NZ_CP024899.1"/>
</dbReference>
<reference evidence="1 2" key="1">
    <citation type="submission" date="2017-11" db="EMBL/GenBank/DDBJ databases">
        <title>Revised Sequence and Annotation of the Rhodobaca barguzinensis strain alga05 Genome.</title>
        <authorList>
            <person name="Kopejtka K."/>
            <person name="Tomasch J.M."/>
            <person name="Bunk B."/>
            <person name="Koblizek M."/>
        </authorList>
    </citation>
    <scope>NUCLEOTIDE SEQUENCE [LARGE SCALE GENOMIC DNA]</scope>
    <source>
        <strain evidence="2">alga05</strain>
    </source>
</reference>
<name>A0A2K8KDX7_9RHOB</name>
<dbReference type="STRING" id="441209.GCA_001870665_01559"/>
<dbReference type="InterPro" id="IPR011009">
    <property type="entry name" value="Kinase-like_dom_sf"/>
</dbReference>
<proteinExistence type="predicted"/>
<sequence>MQINTPSDAIFSRALLEQAHASGDARLVRFEFEGRLYFAKKTEQHKTLWLKFFKGNPEQALRREAQLLKEFRARGASVPEILAQDDTCFVMADHGMLVMKAIKKGASPVQMMQRIGQELAELHRLGLAHGRPVMRDICWDGQNLTFLDLEAGAKLQATQYDKARDVLLLLHSISVWKKRHPNAGDMFLNAYFADAPDEVWKEAHTLARKIWWMEWLAAPVVAWHRLRHIEKSEFAAIQHARRCVLSRQKALAAQ</sequence>
<dbReference type="SUPFAM" id="SSF56112">
    <property type="entry name" value="Protein kinase-like (PK-like)"/>
    <property type="match status" value="1"/>
</dbReference>
<organism evidence="1 2">
    <name type="scientific">Roseinatronobacter bogoriensis subsp. barguzinensis</name>
    <dbReference type="NCBI Taxonomy" id="441209"/>
    <lineage>
        <taxon>Bacteria</taxon>
        <taxon>Pseudomonadati</taxon>
        <taxon>Pseudomonadota</taxon>
        <taxon>Alphaproteobacteria</taxon>
        <taxon>Rhodobacterales</taxon>
        <taxon>Paracoccaceae</taxon>
        <taxon>Roseinatronobacter</taxon>
    </lineage>
</organism>
<accession>A0A2K8KDX7</accession>